<gene>
    <name evidence="1" type="ORF">K488DRAFT_56962</name>
</gene>
<name>A0ACB8QBY8_9AGAM</name>
<evidence type="ECO:0000313" key="1">
    <source>
        <dbReference type="EMBL" id="KAI0029192.1"/>
    </source>
</evidence>
<keyword evidence="2" id="KW-1185">Reference proteome</keyword>
<organism evidence="1 2">
    <name type="scientific">Vararia minispora EC-137</name>
    <dbReference type="NCBI Taxonomy" id="1314806"/>
    <lineage>
        <taxon>Eukaryota</taxon>
        <taxon>Fungi</taxon>
        <taxon>Dikarya</taxon>
        <taxon>Basidiomycota</taxon>
        <taxon>Agaricomycotina</taxon>
        <taxon>Agaricomycetes</taxon>
        <taxon>Russulales</taxon>
        <taxon>Lachnocladiaceae</taxon>
        <taxon>Vararia</taxon>
    </lineage>
</organism>
<proteinExistence type="predicted"/>
<evidence type="ECO:0000313" key="2">
    <source>
        <dbReference type="Proteomes" id="UP000814128"/>
    </source>
</evidence>
<accession>A0ACB8QBY8</accession>
<comment type="caution">
    <text evidence="1">The sequence shown here is derived from an EMBL/GenBank/DDBJ whole genome shotgun (WGS) entry which is preliminary data.</text>
</comment>
<reference evidence="1" key="2">
    <citation type="journal article" date="2022" name="New Phytol.">
        <title>Evolutionary transition to the ectomycorrhizal habit in the genomes of a hyperdiverse lineage of mushroom-forming fungi.</title>
        <authorList>
            <person name="Looney B."/>
            <person name="Miyauchi S."/>
            <person name="Morin E."/>
            <person name="Drula E."/>
            <person name="Courty P.E."/>
            <person name="Kohler A."/>
            <person name="Kuo A."/>
            <person name="LaButti K."/>
            <person name="Pangilinan J."/>
            <person name="Lipzen A."/>
            <person name="Riley R."/>
            <person name="Andreopoulos W."/>
            <person name="He G."/>
            <person name="Johnson J."/>
            <person name="Nolan M."/>
            <person name="Tritt A."/>
            <person name="Barry K.W."/>
            <person name="Grigoriev I.V."/>
            <person name="Nagy L.G."/>
            <person name="Hibbett D."/>
            <person name="Henrissat B."/>
            <person name="Matheny P.B."/>
            <person name="Labbe J."/>
            <person name="Martin F.M."/>
        </authorList>
    </citation>
    <scope>NUCLEOTIDE SEQUENCE</scope>
    <source>
        <strain evidence="1">EC-137</strain>
    </source>
</reference>
<dbReference type="Proteomes" id="UP000814128">
    <property type="component" value="Unassembled WGS sequence"/>
</dbReference>
<sequence length="984" mass="106711">MSDVPTLLLSSLRPQTRKHAEAALASYASHHGFLPSLLALALAPAQDRPVRLAAAVYLKNAVKAHWPEDDDAPVPESDRAALRPQLVPAMVALLAPADRALRAQIAETVALIAAEDFPERWPDLIDHLVASLSPSNFTANAAVLETAHAIFAPWRSATRSDALYRTINRVLSAFLDPFCALFSHTLSTLLSPASEPSTDAAACMLLLTELFYDLTCHDLPPRLEDGHEEFFAQDTGGFMRLMAWDPPTLRTDVSTALNRRDATDVTQPDDTTPSIPTRIRTVILEIAEMYIKLYPEMLARTHSVEAFVRAVWELVGGGTQRGVAYDPLITQSLRFISTAIRAGPYRDLFAAHDTVASLVAGVVLPNIALREHDVEQFEDAPLEFVRSDLAISEIATPRQAAADVIKALVDASPDATPVLESHVAAALSSYAASPTDWRKKDAAVFLFEAAAARGANPALDVVAFFANAVVGDLSGPVAGTHPVLRMDAVRYLHVFRNQLTKDQLVSVLPLLKAHLADDNVVVHTYAAVAIDRILALRVGSGGPPMFTPDDVRAVAPELIDVLLRKIEAGSTPEKVAENDLVMRCVTRVVITARSHLAPGAEALLGRLVNILGIISKNPSNPNFDQYIFESISALIRFVGPAKPGAIGEFESTLFGPFTYIIQNDIDQYIPYTFQILAQMLAQHDGVPTDYRSLVPLLLTPASWTQKGSIPGLVKLLQAFLARDARQIVESKQLESVLGIVQQRLIPSKINDAWGFELLQAVVRYVPPPDLQPYFRGIIMTLLTRMQSSKTDSYVYHFVCFLSYVMAIPVEGLTPDYVIQAVDGIQPGLWSQLLTNFVVPQASKLAAKDRKVAAVGLTRMLTQSQAMLQPPSVAAWPQAFTALVQLFREPQALQRSTDDDADTGVTAIDVEEQTAGYQAAYSRLAAADAAPQDPTAHVPDVQAFAGQQLQSLVQSRPAAAQMIAGADQTVVAPFVAALRGAGFQV</sequence>
<reference evidence="1" key="1">
    <citation type="submission" date="2021-02" db="EMBL/GenBank/DDBJ databases">
        <authorList>
            <consortium name="DOE Joint Genome Institute"/>
            <person name="Ahrendt S."/>
            <person name="Looney B.P."/>
            <person name="Miyauchi S."/>
            <person name="Morin E."/>
            <person name="Drula E."/>
            <person name="Courty P.E."/>
            <person name="Chicoki N."/>
            <person name="Fauchery L."/>
            <person name="Kohler A."/>
            <person name="Kuo A."/>
            <person name="Labutti K."/>
            <person name="Pangilinan J."/>
            <person name="Lipzen A."/>
            <person name="Riley R."/>
            <person name="Andreopoulos W."/>
            <person name="He G."/>
            <person name="Johnson J."/>
            <person name="Barry K.W."/>
            <person name="Grigoriev I.V."/>
            <person name="Nagy L."/>
            <person name="Hibbett D."/>
            <person name="Henrissat B."/>
            <person name="Matheny P.B."/>
            <person name="Labbe J."/>
            <person name="Martin F."/>
        </authorList>
    </citation>
    <scope>NUCLEOTIDE SEQUENCE</scope>
    <source>
        <strain evidence="1">EC-137</strain>
    </source>
</reference>
<protein>
    <submittedName>
        <fullName evidence="1">Importin alpha re-exporter</fullName>
    </submittedName>
</protein>
<dbReference type="EMBL" id="MU273692">
    <property type="protein sequence ID" value="KAI0029192.1"/>
    <property type="molecule type" value="Genomic_DNA"/>
</dbReference>